<dbReference type="AlphaFoldDB" id="A0AAD9XI01"/>
<proteinExistence type="predicted"/>
<dbReference type="EMBL" id="JANJYI010000002">
    <property type="protein sequence ID" value="KAK2659690.1"/>
    <property type="molecule type" value="Genomic_DNA"/>
</dbReference>
<organism evidence="1 2">
    <name type="scientific">Dipteronia dyeriana</name>
    <dbReference type="NCBI Taxonomy" id="168575"/>
    <lineage>
        <taxon>Eukaryota</taxon>
        <taxon>Viridiplantae</taxon>
        <taxon>Streptophyta</taxon>
        <taxon>Embryophyta</taxon>
        <taxon>Tracheophyta</taxon>
        <taxon>Spermatophyta</taxon>
        <taxon>Magnoliopsida</taxon>
        <taxon>eudicotyledons</taxon>
        <taxon>Gunneridae</taxon>
        <taxon>Pentapetalae</taxon>
        <taxon>rosids</taxon>
        <taxon>malvids</taxon>
        <taxon>Sapindales</taxon>
        <taxon>Sapindaceae</taxon>
        <taxon>Hippocastanoideae</taxon>
        <taxon>Acereae</taxon>
        <taxon>Dipteronia</taxon>
    </lineage>
</organism>
<keyword evidence="2" id="KW-1185">Reference proteome</keyword>
<comment type="caution">
    <text evidence="1">The sequence shown here is derived from an EMBL/GenBank/DDBJ whole genome shotgun (WGS) entry which is preliminary data.</text>
</comment>
<name>A0AAD9XI01_9ROSI</name>
<accession>A0AAD9XI01</accession>
<sequence>MSLEDIVSWCAEDANDNSEDYTGDVLATIAQLLEVSYSPQIAEALTILSGLQFPIDSVLSPIIIESNA</sequence>
<evidence type="ECO:0000313" key="2">
    <source>
        <dbReference type="Proteomes" id="UP001280121"/>
    </source>
</evidence>
<evidence type="ECO:0000313" key="1">
    <source>
        <dbReference type="EMBL" id="KAK2659690.1"/>
    </source>
</evidence>
<protein>
    <submittedName>
        <fullName evidence="1">Uncharacterized protein</fullName>
    </submittedName>
</protein>
<dbReference type="Proteomes" id="UP001280121">
    <property type="component" value="Unassembled WGS sequence"/>
</dbReference>
<reference evidence="1" key="1">
    <citation type="journal article" date="2023" name="Plant J.">
        <title>Genome sequences and population genomics provide insights into the demographic history, inbreeding, and mutation load of two 'living fossil' tree species of Dipteronia.</title>
        <authorList>
            <person name="Feng Y."/>
            <person name="Comes H.P."/>
            <person name="Chen J."/>
            <person name="Zhu S."/>
            <person name="Lu R."/>
            <person name="Zhang X."/>
            <person name="Li P."/>
            <person name="Qiu J."/>
            <person name="Olsen K.M."/>
            <person name="Qiu Y."/>
        </authorList>
    </citation>
    <scope>NUCLEOTIDE SEQUENCE</scope>
    <source>
        <strain evidence="1">KIB01</strain>
    </source>
</reference>
<gene>
    <name evidence="1" type="ORF">Ddye_006223</name>
</gene>